<gene>
    <name evidence="1" type="ORF">LPU83_pLPU83d_0538</name>
</gene>
<keyword evidence="2" id="KW-1185">Reference proteome</keyword>
<sequence length="179" mass="19799">MKEPLDVNLVGLSSLRRICIYLPDTQTINLLETALTAEGLAAATVTSLAQFETTISRGHYTAIITISSCIDGIREFSDLMAADVAGELPDREHASDPSHCNPRRSGGNHLLPCRTTCGLHQRRDREYSRWSRNLSVEAKAPETQSGSDHLCKILSFKRSSGSFFRRRRPPRAPKESSSS</sequence>
<name>W6RMA7_9HYPH</name>
<dbReference type="EMBL" id="HG916855">
    <property type="protein sequence ID" value="CDM61909.1"/>
    <property type="molecule type" value="Genomic_DNA"/>
</dbReference>
<dbReference type="AlphaFoldDB" id="W6RMA7"/>
<dbReference type="Proteomes" id="UP000019443">
    <property type="component" value="Plasmid pLPU83d"/>
</dbReference>
<reference evidence="1" key="1">
    <citation type="submission" date="2013-11" db="EMBL/GenBank/DDBJ databases">
        <title>Draft genome sequence of the broad-host-range Rhizobium sp. LPU83 strain, a member of the low-genetic diversity Oregon-like Rhizobium sp. group.</title>
        <authorList>
            <person name="Wibberg D."/>
            <person name="Puehler A."/>
            <person name="Schlueter A."/>
        </authorList>
    </citation>
    <scope>NUCLEOTIDE SEQUENCE [LARGE SCALE GENOMIC DNA]</scope>
    <source>
        <strain evidence="1">LPU83</strain>
        <plasmid evidence="1">pLPU83d</plasmid>
    </source>
</reference>
<keyword evidence="1" id="KW-0614">Plasmid</keyword>
<dbReference type="HOGENOM" id="CLU_1502317_0_0_5"/>
<organism evidence="1 2">
    <name type="scientific">Rhizobium favelukesii</name>
    <dbReference type="NCBI Taxonomy" id="348824"/>
    <lineage>
        <taxon>Bacteria</taxon>
        <taxon>Pseudomonadati</taxon>
        <taxon>Pseudomonadota</taxon>
        <taxon>Alphaproteobacteria</taxon>
        <taxon>Hyphomicrobiales</taxon>
        <taxon>Rhizobiaceae</taxon>
        <taxon>Rhizobium/Agrobacterium group</taxon>
        <taxon>Rhizobium</taxon>
    </lineage>
</organism>
<evidence type="ECO:0000313" key="2">
    <source>
        <dbReference type="Proteomes" id="UP000019443"/>
    </source>
</evidence>
<protein>
    <submittedName>
        <fullName evidence="1">Uncharacterized protein</fullName>
    </submittedName>
</protein>
<dbReference type="PATRIC" id="fig|348824.6.peg.6179"/>
<accession>W6RMA7</accession>
<evidence type="ECO:0000313" key="1">
    <source>
        <dbReference type="EMBL" id="CDM61909.1"/>
    </source>
</evidence>
<proteinExistence type="predicted"/>
<dbReference type="KEGG" id="rhl:LPU83_pLPU83d_0538"/>
<geneLocation type="plasmid" evidence="1 2">
    <name>pLPU83d</name>
</geneLocation>